<dbReference type="PROSITE" id="PS51208">
    <property type="entry name" value="AUTOTRANSPORTER"/>
    <property type="match status" value="1"/>
</dbReference>
<evidence type="ECO:0000313" key="5">
    <source>
        <dbReference type="Proteomes" id="UP000032210"/>
    </source>
</evidence>
<dbReference type="SMART" id="SM00869">
    <property type="entry name" value="Autotransporter"/>
    <property type="match status" value="1"/>
</dbReference>
<dbReference type="InterPro" id="IPR036709">
    <property type="entry name" value="Autotransporte_beta_dom_sf"/>
</dbReference>
<dbReference type="GO" id="GO:0019867">
    <property type="term" value="C:outer membrane"/>
    <property type="evidence" value="ECO:0007669"/>
    <property type="project" value="InterPro"/>
</dbReference>
<dbReference type="RefSeq" id="WP_043047791.1">
    <property type="nucleotide sequence ID" value="NZ_JXCQ01000010.1"/>
</dbReference>
<keyword evidence="2" id="KW-0732">Signal</keyword>
<dbReference type="Proteomes" id="UP000032210">
    <property type="component" value="Unassembled WGS sequence"/>
</dbReference>
<accession>A0A0D0TLY9</accession>
<feature type="region of interest" description="Disordered" evidence="1">
    <location>
        <begin position="501"/>
        <end position="528"/>
    </location>
</feature>
<feature type="compositionally biased region" description="Pro residues" evidence="1">
    <location>
        <begin position="503"/>
        <end position="528"/>
    </location>
</feature>
<dbReference type="PATRIC" id="fig|294.125.peg.1700"/>
<comment type="caution">
    <text evidence="4">The sequence shown here is derived from an EMBL/GenBank/DDBJ whole genome shotgun (WGS) entry which is preliminary data.</text>
</comment>
<feature type="domain" description="Autotransporter" evidence="3">
    <location>
        <begin position="577"/>
        <end position="855"/>
    </location>
</feature>
<dbReference type="EMBL" id="JXCQ01000010">
    <property type="protein sequence ID" value="KIR22969.1"/>
    <property type="molecule type" value="Genomic_DNA"/>
</dbReference>
<dbReference type="Pfam" id="PF18883">
    <property type="entry name" value="AC_1"/>
    <property type="match status" value="1"/>
</dbReference>
<dbReference type="InterPro" id="IPR012332">
    <property type="entry name" value="Autotransporter_pectin_lyase_C"/>
</dbReference>
<evidence type="ECO:0000256" key="2">
    <source>
        <dbReference type="SAM" id="SignalP"/>
    </source>
</evidence>
<feature type="signal peptide" evidence="2">
    <location>
        <begin position="1"/>
        <end position="20"/>
    </location>
</feature>
<dbReference type="NCBIfam" id="TIGR01414">
    <property type="entry name" value="autotrans_barl"/>
    <property type="match status" value="1"/>
</dbReference>
<feature type="chain" id="PRO_5002221962" evidence="2">
    <location>
        <begin position="21"/>
        <end position="855"/>
    </location>
</feature>
<sequence length="855" mass="88254">MRTRIASLLYSGIASAMVLAAWPLASYGACTINNTPGSDTSTCDSATAPGFSDNGGDNTLEITATGRVSGNVVYVGGNDLVDVNGPSAGIDGSLDQGDGNNIFRLNLGSITGSVSQGSGADVVQISGGQAGAVTQGAGIDRFAMSGGTIASLEQGDGLDEFFMSGGTITGAFEDGDKAIMTNGIIGRVNMKLDDNRFDMSGGRIIGNLVTGFGRDTILIWGNAFVGGNISVSGGDDQIIISGGTVNGQLLLSFGNDDLVWSGGNLHSSVLMGEGDDTALLQGLVAAQVAAAQLLDGGLGIDTLTLDNTKVGDPALFTQWENVRLDNGSQMTLGGTLKLGDSATGTGALSIDGSSALLVGTGSIDPFTAGQLVNVTNSGTLDMTTASSTASDTLTINGNYTGNGGRLALQTVLGADDSASDKLVVSSGTFAGNTDVLINNLGGAGAATVRDGILVVQALNGASGPESAFTLGNRVSAGAYDYYLYKGGVTAGTAENFYLRSTTPPAPLPNPDPEVPTIPAPEPVEGTPPLPGPTDKEVPIYRPEVPLYAALFPAAQQIVQGMLGTYHERMGDQSRQQQTGALPAGWGRVYGNSSRQSFAGAVSPTLDGSLTGFQVGTDVFASSLDNGLLQRLGFFVGHSRLKGNVKGFNSGWEDKDAGKTTLRGDSLGVYWTLIGADQAYLDLVLMGTRFDGNSESDRGVKMKTRGHNVTASAEVGWPLALSANWVVEPQAQLIVGKTKLDSQNDGISDISYDADTNVTTRLGVRLRGDYSVNGMPLQPYIRANIWHASAGDNSVLFNHETRIDTEQKSTTVDVSLGATLEVAQGVSLYGEIGTEKNLDSNMLRGRQGTFGLRMAF</sequence>
<name>A0A0D0TLY9_PSEFL</name>
<protein>
    <submittedName>
        <fullName evidence="4">Flu protein</fullName>
    </submittedName>
</protein>
<dbReference type="InterPro" id="IPR011050">
    <property type="entry name" value="Pectin_lyase_fold/virulence"/>
</dbReference>
<evidence type="ECO:0000259" key="3">
    <source>
        <dbReference type="PROSITE" id="PS51208"/>
    </source>
</evidence>
<dbReference type="CDD" id="cd01344">
    <property type="entry name" value="PL2_Passenger_AT"/>
    <property type="match status" value="1"/>
</dbReference>
<dbReference type="SUPFAM" id="SSF103515">
    <property type="entry name" value="Autotransporter"/>
    <property type="match status" value="1"/>
</dbReference>
<gene>
    <name evidence="4" type="primary">flu</name>
    <name evidence="4" type="ORF">PFLU3_16520</name>
</gene>
<dbReference type="InterPro" id="IPR006315">
    <property type="entry name" value="OM_autotransptr_brl_dom"/>
</dbReference>
<evidence type="ECO:0000256" key="1">
    <source>
        <dbReference type="SAM" id="MobiDB-lite"/>
    </source>
</evidence>
<dbReference type="Gene3D" id="2.160.20.20">
    <property type="match status" value="1"/>
</dbReference>
<dbReference type="AlphaFoldDB" id="A0A0D0TLY9"/>
<dbReference type="InterPro" id="IPR005546">
    <property type="entry name" value="Autotransporte_beta"/>
</dbReference>
<dbReference type="InterPro" id="IPR043990">
    <property type="entry name" value="AC_1"/>
</dbReference>
<reference evidence="4 5" key="1">
    <citation type="submission" date="2015-01" db="EMBL/GenBank/DDBJ databases">
        <title>Genome sequence of the beneficial rhizobacterium Pseudomonas fluorescens 2-79.</title>
        <authorList>
            <person name="Thuermer A."/>
            <person name="Daniel R."/>
        </authorList>
    </citation>
    <scope>NUCLEOTIDE SEQUENCE [LARGE SCALE GENOMIC DNA]</scope>
    <source>
        <strain evidence="4 5">2-79</strain>
    </source>
</reference>
<proteinExistence type="predicted"/>
<evidence type="ECO:0000313" key="4">
    <source>
        <dbReference type="EMBL" id="KIR22969.1"/>
    </source>
</evidence>
<dbReference type="Pfam" id="PF03797">
    <property type="entry name" value="Autotransporter"/>
    <property type="match status" value="1"/>
</dbReference>
<dbReference type="Gene3D" id="2.40.128.130">
    <property type="entry name" value="Autotransporter beta-domain"/>
    <property type="match status" value="1"/>
</dbReference>
<dbReference type="SUPFAM" id="SSF51126">
    <property type="entry name" value="Pectin lyase-like"/>
    <property type="match status" value="1"/>
</dbReference>
<organism evidence="4 5">
    <name type="scientific">Pseudomonas fluorescens</name>
    <dbReference type="NCBI Taxonomy" id="294"/>
    <lineage>
        <taxon>Bacteria</taxon>
        <taxon>Pseudomonadati</taxon>
        <taxon>Pseudomonadota</taxon>
        <taxon>Gammaproteobacteria</taxon>
        <taxon>Pseudomonadales</taxon>
        <taxon>Pseudomonadaceae</taxon>
        <taxon>Pseudomonas</taxon>
    </lineage>
</organism>